<feature type="chain" id="PRO_5047487524" evidence="1">
    <location>
        <begin position="22"/>
        <end position="554"/>
    </location>
</feature>
<name>A0ABS5DV24_9BURK</name>
<gene>
    <name evidence="3" type="ORF">KAK11_06685</name>
</gene>
<evidence type="ECO:0000313" key="3">
    <source>
        <dbReference type="EMBL" id="MBQ0935003.1"/>
    </source>
</evidence>
<dbReference type="InterPro" id="IPR013783">
    <property type="entry name" value="Ig-like_fold"/>
</dbReference>
<protein>
    <submittedName>
        <fullName evidence="3">FecR domain-containing protein</fullName>
    </submittedName>
</protein>
<comment type="caution">
    <text evidence="3">The sequence shown here is derived from an EMBL/GenBank/DDBJ whole genome shotgun (WGS) entry which is preliminary data.</text>
</comment>
<sequence length="554" mass="59822">MRLLPISCAGLLLAAASATLAQAPAAAAEATLEYTVEQRDTLIWLGKNLLVDPSAWPEVARTNRLPNPNHIVPGQRLRIPARLLRSVDVPATLVAASGDVRVDGKAAPAGATVNPGQTITTAEASTAILQLGDGSRVKVMPGTETVLGQNRRYQLKANRSAEPVGESEGLFASTMRLVRGSVDMAATKVPRAKPLEVTTPTAVIGVRGTEYRVHHDSQGVGTSRTEVLEGKVQADITATGKPGAALNEGFGAVMPTGAKEPAVAALADAPKLPALNAPFERPMVRFTVQGESLSLRLQVAEDPQFERIVRDQRIAPGGDVRIAGLEDGTWYVRARRIDANGLEGRDAKSKFVLHARPEPPAAMAPEQNAKRPVGEVQLVWAENTEAGSYGLQVAKDASFQTVVKDVKGIVGANTKLKFEETGIYHWRMASVRPNGDRGPWGDARKFEIKPLPASPEGGLSGDGKQMKLSWSARAEDRQQVELSRNPDFTDVVARAELAQSEWAIDNPGLPGAYYFRYRSVEPDGYITPWSSTLKIEIPRDWTFLWYFLPFVLAL</sequence>
<dbReference type="Gene3D" id="2.60.40.10">
    <property type="entry name" value="Immunoglobulins"/>
    <property type="match status" value="2"/>
</dbReference>
<evidence type="ECO:0000259" key="2">
    <source>
        <dbReference type="PROSITE" id="PS51782"/>
    </source>
</evidence>
<dbReference type="Gene3D" id="3.10.350.10">
    <property type="entry name" value="LysM domain"/>
    <property type="match status" value="1"/>
</dbReference>
<dbReference type="InterPro" id="IPR018392">
    <property type="entry name" value="LysM"/>
</dbReference>
<dbReference type="InterPro" id="IPR006860">
    <property type="entry name" value="FecR"/>
</dbReference>
<dbReference type="Pfam" id="PF04773">
    <property type="entry name" value="FecR"/>
    <property type="match status" value="1"/>
</dbReference>
<dbReference type="EMBL" id="JAGQDG010000002">
    <property type="protein sequence ID" value="MBQ0935003.1"/>
    <property type="molecule type" value="Genomic_DNA"/>
</dbReference>
<keyword evidence="1" id="KW-0732">Signal</keyword>
<dbReference type="PIRSF" id="PIRSF029644">
    <property type="entry name" value="UCP029644"/>
    <property type="match status" value="1"/>
</dbReference>
<proteinExistence type="predicted"/>
<evidence type="ECO:0000256" key="1">
    <source>
        <dbReference type="SAM" id="SignalP"/>
    </source>
</evidence>
<feature type="signal peptide" evidence="1">
    <location>
        <begin position="1"/>
        <end position="21"/>
    </location>
</feature>
<accession>A0ABS5DV24</accession>
<evidence type="ECO:0000313" key="4">
    <source>
        <dbReference type="Proteomes" id="UP000672097"/>
    </source>
</evidence>
<dbReference type="PROSITE" id="PS51782">
    <property type="entry name" value="LYSM"/>
    <property type="match status" value="1"/>
</dbReference>
<dbReference type="Proteomes" id="UP000672097">
    <property type="component" value="Unassembled WGS sequence"/>
</dbReference>
<dbReference type="Gene3D" id="2.60.120.1440">
    <property type="match status" value="1"/>
</dbReference>
<keyword evidence="4" id="KW-1185">Reference proteome</keyword>
<feature type="domain" description="LysM" evidence="2">
    <location>
        <begin position="32"/>
        <end position="79"/>
    </location>
</feature>
<reference evidence="3 4" key="1">
    <citation type="submission" date="2021-04" db="EMBL/GenBank/DDBJ databases">
        <title>The genome sequence of type strain Ideonella paludis KCTC 32238.</title>
        <authorList>
            <person name="Liu Y."/>
        </authorList>
    </citation>
    <scope>NUCLEOTIDE SEQUENCE [LARGE SCALE GENOMIC DNA]</scope>
    <source>
        <strain evidence="3 4">KCTC 32238</strain>
    </source>
</reference>
<dbReference type="InterPro" id="IPR036779">
    <property type="entry name" value="LysM_dom_sf"/>
</dbReference>
<dbReference type="RefSeq" id="WP_210807491.1">
    <property type="nucleotide sequence ID" value="NZ_JAGQDG010000002.1"/>
</dbReference>
<dbReference type="PANTHER" id="PTHR38731">
    <property type="entry name" value="LIPL45-RELATED LIPOPROTEIN-RELATED"/>
    <property type="match status" value="1"/>
</dbReference>
<dbReference type="InterPro" id="IPR016930">
    <property type="entry name" value="UCP029644"/>
</dbReference>
<organism evidence="3 4">
    <name type="scientific">Ideonella paludis</name>
    <dbReference type="NCBI Taxonomy" id="1233411"/>
    <lineage>
        <taxon>Bacteria</taxon>
        <taxon>Pseudomonadati</taxon>
        <taxon>Pseudomonadota</taxon>
        <taxon>Betaproteobacteria</taxon>
        <taxon>Burkholderiales</taxon>
        <taxon>Sphaerotilaceae</taxon>
        <taxon>Ideonella</taxon>
    </lineage>
</organism>